<evidence type="ECO:0000313" key="9">
    <source>
        <dbReference type="Proteomes" id="UP000267524"/>
    </source>
</evidence>
<dbReference type="InterPro" id="IPR036962">
    <property type="entry name" value="Glyco_hydro_3_N_sf"/>
</dbReference>
<feature type="domain" description="Fibronectin type III-like" evidence="7">
    <location>
        <begin position="659"/>
        <end position="728"/>
    </location>
</feature>
<dbReference type="FunFam" id="2.60.40.10:FF:000495">
    <property type="entry name" value="Periplasmic beta-glucosidase"/>
    <property type="match status" value="1"/>
</dbReference>
<dbReference type="EC" id="3.2.1.21" evidence="3"/>
<dbReference type="Gene3D" id="3.20.20.300">
    <property type="entry name" value="Glycoside hydrolase, family 3, N-terminal domain"/>
    <property type="match status" value="1"/>
</dbReference>
<dbReference type="InterPro" id="IPR013783">
    <property type="entry name" value="Ig-like_fold"/>
</dbReference>
<dbReference type="SMART" id="SM01217">
    <property type="entry name" value="Fn3_like"/>
    <property type="match status" value="1"/>
</dbReference>
<dbReference type="InterPro" id="IPR001764">
    <property type="entry name" value="Glyco_hydro_3_N"/>
</dbReference>
<dbReference type="GO" id="GO:0008422">
    <property type="term" value="F:beta-glucosidase activity"/>
    <property type="evidence" value="ECO:0007669"/>
    <property type="project" value="UniProtKB-EC"/>
</dbReference>
<dbReference type="EMBL" id="QWIV01000013">
    <property type="protein sequence ID" value="RMZ59920.1"/>
    <property type="molecule type" value="Genomic_DNA"/>
</dbReference>
<evidence type="ECO:0000256" key="4">
    <source>
        <dbReference type="ARBA" id="ARBA00022729"/>
    </source>
</evidence>
<dbReference type="InterPro" id="IPR017853">
    <property type="entry name" value="GH"/>
</dbReference>
<evidence type="ECO:0000256" key="5">
    <source>
        <dbReference type="ARBA" id="ARBA00022801"/>
    </source>
</evidence>
<gene>
    <name evidence="8" type="primary">bglX</name>
    <name evidence="8" type="ORF">D1632_09980</name>
</gene>
<dbReference type="NCBIfam" id="NF011678">
    <property type="entry name" value="PRK15098.1"/>
    <property type="match status" value="1"/>
</dbReference>
<dbReference type="Pfam" id="PF01915">
    <property type="entry name" value="Glyco_hydro_3_C"/>
    <property type="match status" value="1"/>
</dbReference>
<sequence length="740" mass="82465">MKKASFLLVMGILSINTFGQKTIDQKVSELLSQMTLNEKVGQLVQYSGFEYATGPQNSNSVTVLEEIKQGRVGSMLNVAGGEETRNFQKLALQSRLKIPLLFGQDVIHGYRTTFPVNLGQAASWDLGLIEQSERIAATEASAYGIHWTFAPMVDIARDPRWGRVMEGAGEDTYLGTQIGLARIKGFQGKGLGNLDAIMACAKHFAAYGAAVGGRDYNSVDMSLRQLNETYLPPFKAASAAGVATFMNSFNDINGIPATANKYILRDLLKGSWDYQGFVVSDWGSIGEMIPHGYAKDMKEAAEKAILAGSDMDMESRAYMAELPKLVQEGKVDVRVIDDAVKRILVKKFEMGLFDDPYRYSNEKRQKEQTDNLENRKFGRMFGSKSIVLLKNQNNILPLSRSTKTVALIGPFGKEKIANHGFWSIAFKDDNQRIVSQFDGIKNQLDKSSVLLYAKGSNVDDQDTSMFAEAIETAKKADVVIMTLGEGHAMSGEAKSRSNLHFSGVQEDLLKEIAKTGKPIVLLINAGRPLMFDWAADYIPGIMYTWWLGTEAGNSIADVLFGIVNPGGKLPMTFPRTEGQIPIYYNHYNTGRPAKNNTDRNYVSAYIDLDNDPKFPFGYGLSYTQFKYADMNLSSTNLTGNQKLNININVSNIGNYDGEEVVQLYIRDLFGKVIRPIKELKGFQKVFIKKGETKEVNFILTPEDLKFYDDELNFDWESGEFDIMVGTNSKDVQTKRVNWVK</sequence>
<dbReference type="SUPFAM" id="SSF52279">
    <property type="entry name" value="Beta-D-glucan exohydrolase, C-terminal domain"/>
    <property type="match status" value="1"/>
</dbReference>
<dbReference type="FunFam" id="3.20.20.300:FF:000005">
    <property type="entry name" value="Periplasmic beta-glucosidase"/>
    <property type="match status" value="1"/>
</dbReference>
<evidence type="ECO:0000256" key="2">
    <source>
        <dbReference type="ARBA" id="ARBA00005336"/>
    </source>
</evidence>
<evidence type="ECO:0000259" key="7">
    <source>
        <dbReference type="SMART" id="SM01217"/>
    </source>
</evidence>
<accession>A0A3M7LD42</accession>
<dbReference type="InterPro" id="IPR036881">
    <property type="entry name" value="Glyco_hydro_3_C_sf"/>
</dbReference>
<dbReference type="Pfam" id="PF14310">
    <property type="entry name" value="Fn3-like"/>
    <property type="match status" value="1"/>
</dbReference>
<dbReference type="AlphaFoldDB" id="A0A3M7LD42"/>
<dbReference type="PANTHER" id="PTHR30620:SF16">
    <property type="entry name" value="LYSOSOMAL BETA GLUCOSIDASE"/>
    <property type="match status" value="1"/>
</dbReference>
<comment type="similarity">
    <text evidence="2">Belongs to the glycosyl hydrolase 3 family.</text>
</comment>
<dbReference type="InterPro" id="IPR002772">
    <property type="entry name" value="Glyco_hydro_3_C"/>
</dbReference>
<dbReference type="GO" id="GO:0009251">
    <property type="term" value="P:glucan catabolic process"/>
    <property type="evidence" value="ECO:0007669"/>
    <property type="project" value="TreeGrafter"/>
</dbReference>
<dbReference type="Gene3D" id="2.60.40.10">
    <property type="entry name" value="Immunoglobulins"/>
    <property type="match status" value="1"/>
</dbReference>
<dbReference type="InterPro" id="IPR026891">
    <property type="entry name" value="Fn3-like"/>
</dbReference>
<dbReference type="PANTHER" id="PTHR30620">
    <property type="entry name" value="PERIPLASMIC BETA-GLUCOSIDASE-RELATED"/>
    <property type="match status" value="1"/>
</dbReference>
<dbReference type="SUPFAM" id="SSF51445">
    <property type="entry name" value="(Trans)glycosidases"/>
    <property type="match status" value="1"/>
</dbReference>
<evidence type="ECO:0000256" key="3">
    <source>
        <dbReference type="ARBA" id="ARBA00012744"/>
    </source>
</evidence>
<dbReference type="InterPro" id="IPR051915">
    <property type="entry name" value="Cellulose_Degrad_GH3"/>
</dbReference>
<protein>
    <recommendedName>
        <fullName evidence="3">beta-glucosidase</fullName>
        <ecNumber evidence="3">3.2.1.21</ecNumber>
    </recommendedName>
</protein>
<name>A0A3M7LD42_9FLAO</name>
<dbReference type="Pfam" id="PF00933">
    <property type="entry name" value="Glyco_hydro_3"/>
    <property type="match status" value="1"/>
</dbReference>
<keyword evidence="9" id="KW-1185">Reference proteome</keyword>
<comment type="caution">
    <text evidence="8">The sequence shown here is derived from an EMBL/GenBank/DDBJ whole genome shotgun (WGS) entry which is preliminary data.</text>
</comment>
<evidence type="ECO:0000256" key="6">
    <source>
        <dbReference type="ARBA" id="ARBA00023295"/>
    </source>
</evidence>
<proteinExistence type="inferred from homology"/>
<keyword evidence="6" id="KW-0326">Glycosidase</keyword>
<reference evidence="8 9" key="1">
    <citation type="submission" date="2018-08" db="EMBL/GenBank/DDBJ databases">
        <title>Chryseobacterium nematophagum: a novel matrix digesting pathogen of nematodes.</title>
        <authorList>
            <person name="Page A."/>
            <person name="Roberts M."/>
            <person name="Felix M.-A."/>
            <person name="Weir W."/>
        </authorList>
    </citation>
    <scope>NUCLEOTIDE SEQUENCE [LARGE SCALE GENOMIC DNA]</scope>
    <source>
        <strain evidence="8 9">JUb275</strain>
    </source>
</reference>
<evidence type="ECO:0000313" key="8">
    <source>
        <dbReference type="EMBL" id="RMZ59920.1"/>
    </source>
</evidence>
<dbReference type="PRINTS" id="PR00133">
    <property type="entry name" value="GLHYDRLASE3"/>
</dbReference>
<keyword evidence="5" id="KW-0378">Hydrolase</keyword>
<dbReference type="RefSeq" id="WP_122547044.1">
    <property type="nucleotide sequence ID" value="NZ_QWIV01000013.1"/>
</dbReference>
<dbReference type="Gene3D" id="3.40.50.1700">
    <property type="entry name" value="Glycoside hydrolase family 3 C-terminal domain"/>
    <property type="match status" value="1"/>
</dbReference>
<evidence type="ECO:0000256" key="1">
    <source>
        <dbReference type="ARBA" id="ARBA00000448"/>
    </source>
</evidence>
<dbReference type="Proteomes" id="UP000267524">
    <property type="component" value="Unassembled WGS sequence"/>
</dbReference>
<organism evidence="8 9">
    <name type="scientific">Chryseobacterium nematophagum</name>
    <dbReference type="NCBI Taxonomy" id="2305228"/>
    <lineage>
        <taxon>Bacteria</taxon>
        <taxon>Pseudomonadati</taxon>
        <taxon>Bacteroidota</taxon>
        <taxon>Flavobacteriia</taxon>
        <taxon>Flavobacteriales</taxon>
        <taxon>Weeksellaceae</taxon>
        <taxon>Chryseobacterium group</taxon>
        <taxon>Chryseobacterium</taxon>
    </lineage>
</organism>
<comment type="catalytic activity">
    <reaction evidence="1">
        <text>Hydrolysis of terminal, non-reducing beta-D-glucosyl residues with release of beta-D-glucose.</text>
        <dbReference type="EC" id="3.2.1.21"/>
    </reaction>
</comment>
<keyword evidence="4" id="KW-0732">Signal</keyword>